<proteinExistence type="predicted"/>
<sequence length="108" mass="12527">IKNYWNGTGHFDELVNIINFNILGVKDEILKLIKGNKMEIELEGFGTENILNGLKNNEETSESDMKTELYSKMVTFGFLTYYDGKISIPNKELEEKFKKEVIQKDKND</sequence>
<gene>
    <name evidence="1" type="ORF">BCR32DRAFT_288638</name>
</gene>
<dbReference type="Proteomes" id="UP000193944">
    <property type="component" value="Unassembled WGS sequence"/>
</dbReference>
<comment type="caution">
    <text evidence="1">The sequence shown here is derived from an EMBL/GenBank/DDBJ whole genome shotgun (WGS) entry which is preliminary data.</text>
</comment>
<dbReference type="OrthoDB" id="5584915at2759"/>
<name>A0A1Y1UEJ3_9FUNG</name>
<reference evidence="1 2" key="1">
    <citation type="submission" date="2016-08" db="EMBL/GenBank/DDBJ databases">
        <title>A Parts List for Fungal Cellulosomes Revealed by Comparative Genomics.</title>
        <authorList>
            <consortium name="DOE Joint Genome Institute"/>
            <person name="Haitjema C.H."/>
            <person name="Gilmore S.P."/>
            <person name="Henske J.K."/>
            <person name="Solomon K.V."/>
            <person name="De Groot R."/>
            <person name="Kuo A."/>
            <person name="Mondo S.J."/>
            <person name="Salamov A.A."/>
            <person name="Labutti K."/>
            <person name="Zhao Z."/>
            <person name="Chiniquy J."/>
            <person name="Barry K."/>
            <person name="Brewer H.M."/>
            <person name="Purvine S.O."/>
            <person name="Wright A.T."/>
            <person name="Boxma B."/>
            <person name="Van Alen T."/>
            <person name="Hackstein J.H."/>
            <person name="Baker S.E."/>
            <person name="Grigoriev I.V."/>
            <person name="O'Malley M.A."/>
        </authorList>
    </citation>
    <scope>NUCLEOTIDE SEQUENCE [LARGE SCALE GENOMIC DNA]</scope>
    <source>
        <strain evidence="1 2">S4</strain>
    </source>
</reference>
<dbReference type="AlphaFoldDB" id="A0A1Y1UEJ3"/>
<evidence type="ECO:0000313" key="1">
    <source>
        <dbReference type="EMBL" id="ORX35495.1"/>
    </source>
</evidence>
<accession>A0A1Y1UEJ3</accession>
<dbReference type="EMBL" id="MCFG01000965">
    <property type="protein sequence ID" value="ORX35495.1"/>
    <property type="molecule type" value="Genomic_DNA"/>
</dbReference>
<organism evidence="1 2">
    <name type="scientific">Anaeromyces robustus</name>
    <dbReference type="NCBI Taxonomy" id="1754192"/>
    <lineage>
        <taxon>Eukaryota</taxon>
        <taxon>Fungi</taxon>
        <taxon>Fungi incertae sedis</taxon>
        <taxon>Chytridiomycota</taxon>
        <taxon>Chytridiomycota incertae sedis</taxon>
        <taxon>Neocallimastigomycetes</taxon>
        <taxon>Neocallimastigales</taxon>
        <taxon>Neocallimastigaceae</taxon>
        <taxon>Anaeromyces</taxon>
    </lineage>
</organism>
<feature type="non-terminal residue" evidence="1">
    <location>
        <position position="1"/>
    </location>
</feature>
<keyword evidence="2" id="KW-1185">Reference proteome</keyword>
<evidence type="ECO:0000313" key="2">
    <source>
        <dbReference type="Proteomes" id="UP000193944"/>
    </source>
</evidence>
<reference evidence="1 2" key="2">
    <citation type="submission" date="2016-08" db="EMBL/GenBank/DDBJ databases">
        <title>Pervasive Adenine N6-methylation of Active Genes in Fungi.</title>
        <authorList>
            <consortium name="DOE Joint Genome Institute"/>
            <person name="Mondo S.J."/>
            <person name="Dannebaum R.O."/>
            <person name="Kuo R.C."/>
            <person name="Labutti K."/>
            <person name="Haridas S."/>
            <person name="Kuo A."/>
            <person name="Salamov A."/>
            <person name="Ahrendt S.R."/>
            <person name="Lipzen A."/>
            <person name="Sullivan W."/>
            <person name="Andreopoulos W.B."/>
            <person name="Clum A."/>
            <person name="Lindquist E."/>
            <person name="Daum C."/>
            <person name="Ramamoorthy G.K."/>
            <person name="Gryganskyi A."/>
            <person name="Culley D."/>
            <person name="Magnuson J.K."/>
            <person name="James T.Y."/>
            <person name="O'Malley M.A."/>
            <person name="Stajich J.E."/>
            <person name="Spatafora J.W."/>
            <person name="Visel A."/>
            <person name="Grigoriev I.V."/>
        </authorList>
    </citation>
    <scope>NUCLEOTIDE SEQUENCE [LARGE SCALE GENOMIC DNA]</scope>
    <source>
        <strain evidence="1 2">S4</strain>
    </source>
</reference>
<protein>
    <submittedName>
        <fullName evidence="1">Uncharacterized protein</fullName>
    </submittedName>
</protein>